<dbReference type="EMBL" id="BORP01000001">
    <property type="protein sequence ID" value="GIO26135.1"/>
    <property type="molecule type" value="Genomic_DNA"/>
</dbReference>
<evidence type="ECO:0000256" key="1">
    <source>
        <dbReference type="SAM" id="Coils"/>
    </source>
</evidence>
<reference evidence="2" key="1">
    <citation type="submission" date="2021-03" db="EMBL/GenBank/DDBJ databases">
        <title>Antimicrobial resistance genes in bacteria isolated from Japanese honey, and their potential for conferring macrolide and lincosamide resistance in the American foulbrood pathogen Paenibacillus larvae.</title>
        <authorList>
            <person name="Okamoto M."/>
            <person name="Kumagai M."/>
            <person name="Kanamori H."/>
            <person name="Takamatsu D."/>
        </authorList>
    </citation>
    <scope>NUCLEOTIDE SEQUENCE</scope>
    <source>
        <strain evidence="2">J43TS3</strain>
    </source>
</reference>
<accession>A0A919X8J3</accession>
<dbReference type="Proteomes" id="UP000676917">
    <property type="component" value="Unassembled WGS sequence"/>
</dbReference>
<keyword evidence="3" id="KW-1185">Reference proteome</keyword>
<evidence type="ECO:0000313" key="2">
    <source>
        <dbReference type="EMBL" id="GIO26135.1"/>
    </source>
</evidence>
<feature type="coiled-coil region" evidence="1">
    <location>
        <begin position="169"/>
        <end position="196"/>
    </location>
</feature>
<proteinExistence type="predicted"/>
<comment type="caution">
    <text evidence="2">The sequence shown here is derived from an EMBL/GenBank/DDBJ whole genome shotgun (WGS) entry which is preliminary data.</text>
</comment>
<evidence type="ECO:0000313" key="3">
    <source>
        <dbReference type="Proteomes" id="UP000676917"/>
    </source>
</evidence>
<evidence type="ECO:0008006" key="4">
    <source>
        <dbReference type="Google" id="ProtNLM"/>
    </source>
</evidence>
<keyword evidence="1" id="KW-0175">Coiled coil</keyword>
<dbReference type="AlphaFoldDB" id="A0A919X8J3"/>
<protein>
    <recommendedName>
        <fullName evidence="4">Flagellar hook-length control protein FliK</fullName>
    </recommendedName>
</protein>
<sequence>MGKVIANLRQDGQALRPGQIVQGKIVAIYPNNKAQIQLGTTLLIAQLEAALEVGAKYHFQVQEGREIPQLKVIGEALRQSQLSNAESLLQQFGIKPTKGNAEFVELLLQQKIPFEKDQLQQAVLLLDRAGNRLLAQQVLLEMFSNRMPITPNIYLSLFLRESNEFYSQLLLLEQTLQQEQKLNHQVKQQLMTLLARYTGSSENYKFELVQRLTDNPATFNFLKAIRFINRDMQYSDWGQQLQQTNKQDASVMVTEYNHNRILQVLTNILPKAPVIRDQAALFLQTWGNLLHESVTKGMALPEEQFGKLTYDLQQTMRTVAQQVDFQVLNTPKDLRNIIIDLEILANQENQTKIGEHHTRILKDLFLEQTRNVLTQSGLNYEKVIHQEEMNPQHTLKGLVTQLMQQSDGNTQEVATRLLHFMNGVQLQSIQESDNFLQAQLVIPAGKFGLSSDIELSFEGTKNKDGELNKEFCRIMFFLELNHIEKTVIDMHVQKRTISLTILNDYPIDETIHHLKSGLKEGLAKIDYQLTSVTYKPLSNNQLADKKDKIPEKQHETYRGVDYRI</sequence>
<organism evidence="2 3">
    <name type="scientific">Ornithinibacillus bavariensis</name>
    <dbReference type="NCBI Taxonomy" id="545502"/>
    <lineage>
        <taxon>Bacteria</taxon>
        <taxon>Bacillati</taxon>
        <taxon>Bacillota</taxon>
        <taxon>Bacilli</taxon>
        <taxon>Bacillales</taxon>
        <taxon>Bacillaceae</taxon>
        <taxon>Ornithinibacillus</taxon>
    </lineage>
</organism>
<name>A0A919X8J3_9BACI</name>
<gene>
    <name evidence="2" type="ORF">J43TS3_07460</name>
</gene>